<dbReference type="EMBL" id="MU069447">
    <property type="protein sequence ID" value="KAF5843171.1"/>
    <property type="molecule type" value="Genomic_DNA"/>
</dbReference>
<organism evidence="1 2">
    <name type="scientific">Dunaliella salina</name>
    <name type="common">Green alga</name>
    <name type="synonym">Protococcus salinus</name>
    <dbReference type="NCBI Taxonomy" id="3046"/>
    <lineage>
        <taxon>Eukaryota</taxon>
        <taxon>Viridiplantae</taxon>
        <taxon>Chlorophyta</taxon>
        <taxon>core chlorophytes</taxon>
        <taxon>Chlorophyceae</taxon>
        <taxon>CS clade</taxon>
        <taxon>Chlamydomonadales</taxon>
        <taxon>Dunaliellaceae</taxon>
        <taxon>Dunaliella</taxon>
    </lineage>
</organism>
<keyword evidence="2" id="KW-1185">Reference proteome</keyword>
<comment type="caution">
    <text evidence="1">The sequence shown here is derived from an EMBL/GenBank/DDBJ whole genome shotgun (WGS) entry which is preliminary data.</text>
</comment>
<gene>
    <name evidence="1" type="ORF">DUNSADRAFT_1598</name>
</gene>
<reference evidence="1" key="1">
    <citation type="submission" date="2017-08" db="EMBL/GenBank/DDBJ databases">
        <authorList>
            <person name="Polle J.E."/>
            <person name="Barry K."/>
            <person name="Cushman J."/>
            <person name="Schmutz J."/>
            <person name="Tran D."/>
            <person name="Hathwaick L.T."/>
            <person name="Yim W.C."/>
            <person name="Jenkins J."/>
            <person name="Mckie-Krisberg Z.M."/>
            <person name="Prochnik S."/>
            <person name="Lindquist E."/>
            <person name="Dockter R.B."/>
            <person name="Adam C."/>
            <person name="Molina H."/>
            <person name="Bunkerborg J."/>
            <person name="Jin E."/>
            <person name="Buchheim M."/>
            <person name="Magnuson J."/>
        </authorList>
    </citation>
    <scope>NUCLEOTIDE SEQUENCE</scope>
    <source>
        <strain evidence="1">CCAP 19/18</strain>
    </source>
</reference>
<accession>A0ABQ7H8I7</accession>
<evidence type="ECO:0000313" key="2">
    <source>
        <dbReference type="Proteomes" id="UP000815325"/>
    </source>
</evidence>
<name>A0ABQ7H8I7_DUNSA</name>
<dbReference type="Proteomes" id="UP000815325">
    <property type="component" value="Unassembled WGS sequence"/>
</dbReference>
<proteinExistence type="predicted"/>
<sequence>MEGATREPRAHLCPCILADRGMGVRGELLLSVSVSCDEGLTGKWMILKPNREAAAHAPSWAPQFSLTIKCPVPQQLLHGFMLYSPLYIHFFLASHKGCFL</sequence>
<evidence type="ECO:0000313" key="1">
    <source>
        <dbReference type="EMBL" id="KAF5843171.1"/>
    </source>
</evidence>
<evidence type="ECO:0008006" key="3">
    <source>
        <dbReference type="Google" id="ProtNLM"/>
    </source>
</evidence>
<protein>
    <recommendedName>
        <fullName evidence="3">Encoded protein</fullName>
    </recommendedName>
</protein>